<feature type="compositionally biased region" description="Acidic residues" evidence="1">
    <location>
        <begin position="116"/>
        <end position="129"/>
    </location>
</feature>
<feature type="compositionally biased region" description="Basic and acidic residues" evidence="1">
    <location>
        <begin position="642"/>
        <end position="652"/>
    </location>
</feature>
<feature type="region of interest" description="Disordered" evidence="1">
    <location>
        <begin position="383"/>
        <end position="403"/>
    </location>
</feature>
<keyword evidence="2" id="KW-0812">Transmembrane</keyword>
<proteinExistence type="predicted"/>
<feature type="region of interest" description="Disordered" evidence="1">
    <location>
        <begin position="51"/>
        <end position="129"/>
    </location>
</feature>
<feature type="compositionally biased region" description="Low complexity" evidence="1">
    <location>
        <begin position="51"/>
        <end position="71"/>
    </location>
</feature>
<evidence type="ECO:0000313" key="3">
    <source>
        <dbReference type="EMBL" id="NMH91944.1"/>
    </source>
</evidence>
<dbReference type="Pfam" id="PF13620">
    <property type="entry name" value="CarboxypepD_reg"/>
    <property type="match status" value="1"/>
</dbReference>
<feature type="region of interest" description="Disordered" evidence="1">
    <location>
        <begin position="295"/>
        <end position="345"/>
    </location>
</feature>
<evidence type="ECO:0000313" key="4">
    <source>
        <dbReference type="Proteomes" id="UP000586918"/>
    </source>
</evidence>
<sequence length="652" mass="65210">MTSVLGLIGLGLGVIVVAGLVVLLRKPRPAESAAETAEDPGRPRTVAELVQLRAAAQAEQARSAADPADAEPVTDAIPMEPVAEREPVPAEPVTEPVPTAASAEPATAEPATAEPEAVEPEAVEPEAVEPEAAQVAAIAELPEVSLPAQPRRVEPAAPPAPLLSRDTVSAPWGRVPDGSLTLPAAAPPVLLSAPSDPPAVPAARRRSSGFGDRPAVRSTPVVAAAEAANPEAEASDPRAAGAPDGPTTESAAETPDVIEQEIAEPAPDVRESLGAAEGPTPPPTAIAPVAEAPAAEVAPAPGAPGEVPVPAASAPAEPATDASGPAASGAAEPVTGDWPGWTDWAEFDVDEDDGRADAAPTPPDPTPAFGLAVIPQVVPAEAVAEPSGAAPDGEQDDRPPVVPLSTRESRAAARAAARAAEEAAADVSLLRTLGFADPNPRPGAAAVVSLAAPVPVEPEIDEVSADARPVRFRVARRDGVPVPDAAMTLLDGRGREAGRSVADVDGRGVVAAPRPGGYVLVSSADGHQPGAVALTVDGRPLDVEVLLVGSASVAGTVRAGRRPVDGATVTLLQDGEVVGTVDTGAAGRYRIGDLAAGDYTLAVTSPGHDPVAAVVRVPEQADVEHDVELERPATAAGSAPSDRGDGGADRPH</sequence>
<dbReference type="Proteomes" id="UP000586918">
    <property type="component" value="Unassembled WGS sequence"/>
</dbReference>
<feature type="compositionally biased region" description="Basic and acidic residues" evidence="1">
    <location>
        <begin position="622"/>
        <end position="631"/>
    </location>
</feature>
<evidence type="ECO:0000256" key="1">
    <source>
        <dbReference type="SAM" id="MobiDB-lite"/>
    </source>
</evidence>
<feature type="region of interest" description="Disordered" evidence="1">
    <location>
        <begin position="149"/>
        <end position="169"/>
    </location>
</feature>
<feature type="transmembrane region" description="Helical" evidence="2">
    <location>
        <begin position="6"/>
        <end position="24"/>
    </location>
</feature>
<feature type="compositionally biased region" description="Low complexity" evidence="1">
    <location>
        <begin position="295"/>
        <end position="331"/>
    </location>
</feature>
<dbReference type="EMBL" id="JAAXKZ010000028">
    <property type="protein sequence ID" value="NMH91944.1"/>
    <property type="molecule type" value="Genomic_DNA"/>
</dbReference>
<accession>A0A848DHG9</accession>
<evidence type="ECO:0000256" key="2">
    <source>
        <dbReference type="SAM" id="Phobius"/>
    </source>
</evidence>
<feature type="compositionally biased region" description="Low complexity" evidence="1">
    <location>
        <begin position="223"/>
        <end position="232"/>
    </location>
</feature>
<protein>
    <submittedName>
        <fullName evidence="3">Uncharacterized protein</fullName>
    </submittedName>
</protein>
<feature type="region of interest" description="Disordered" evidence="1">
    <location>
        <begin position="187"/>
        <end position="256"/>
    </location>
</feature>
<keyword evidence="2" id="KW-0472">Membrane</keyword>
<feature type="compositionally biased region" description="Low complexity" evidence="1">
    <location>
        <begin position="91"/>
        <end position="115"/>
    </location>
</feature>
<organism evidence="3 4">
    <name type="scientific">Pseudonocardia bannensis</name>
    <dbReference type="NCBI Taxonomy" id="630973"/>
    <lineage>
        <taxon>Bacteria</taxon>
        <taxon>Bacillati</taxon>
        <taxon>Actinomycetota</taxon>
        <taxon>Actinomycetes</taxon>
        <taxon>Pseudonocardiales</taxon>
        <taxon>Pseudonocardiaceae</taxon>
        <taxon>Pseudonocardia</taxon>
    </lineage>
</organism>
<dbReference type="RefSeq" id="WP_169412514.1">
    <property type="nucleotide sequence ID" value="NZ_JAAXKZ010000028.1"/>
</dbReference>
<dbReference type="SUPFAM" id="SSF49478">
    <property type="entry name" value="Cna protein B-type domain"/>
    <property type="match status" value="1"/>
</dbReference>
<keyword evidence="4" id="KW-1185">Reference proteome</keyword>
<feature type="region of interest" description="Disordered" evidence="1">
    <location>
        <begin position="622"/>
        <end position="652"/>
    </location>
</feature>
<dbReference type="Gene3D" id="2.60.40.1120">
    <property type="entry name" value="Carboxypeptidase-like, regulatory domain"/>
    <property type="match status" value="1"/>
</dbReference>
<name>A0A848DHG9_9PSEU</name>
<keyword evidence="2" id="KW-1133">Transmembrane helix</keyword>
<comment type="caution">
    <text evidence="3">The sequence shown here is derived from an EMBL/GenBank/DDBJ whole genome shotgun (WGS) entry which is preliminary data.</text>
</comment>
<dbReference type="AlphaFoldDB" id="A0A848DHG9"/>
<reference evidence="3 4" key="1">
    <citation type="submission" date="2020-04" db="EMBL/GenBank/DDBJ databases">
        <authorList>
            <person name="Klaysubun C."/>
            <person name="Duangmal K."/>
            <person name="Lipun K."/>
        </authorList>
    </citation>
    <scope>NUCLEOTIDE SEQUENCE [LARGE SCALE GENOMIC DNA]</scope>
    <source>
        <strain evidence="3 4">DSM 45300</strain>
    </source>
</reference>
<gene>
    <name evidence="3" type="ORF">HF519_10230</name>
</gene>